<organism evidence="1 2">
    <name type="scientific">Exophiala dermatitidis</name>
    <name type="common">Black yeast-like fungus</name>
    <name type="synonym">Wangiella dermatitidis</name>
    <dbReference type="NCBI Taxonomy" id="5970"/>
    <lineage>
        <taxon>Eukaryota</taxon>
        <taxon>Fungi</taxon>
        <taxon>Dikarya</taxon>
        <taxon>Ascomycota</taxon>
        <taxon>Pezizomycotina</taxon>
        <taxon>Eurotiomycetes</taxon>
        <taxon>Chaetothyriomycetidae</taxon>
        <taxon>Chaetothyriales</taxon>
        <taxon>Herpotrichiellaceae</taxon>
        <taxon>Exophiala</taxon>
    </lineage>
</organism>
<dbReference type="InterPro" id="IPR023213">
    <property type="entry name" value="CAT-like_dom_sf"/>
</dbReference>
<dbReference type="Proteomes" id="UP001161757">
    <property type="component" value="Unassembled WGS sequence"/>
</dbReference>
<dbReference type="AlphaFoldDB" id="A0AAN6EYY4"/>
<dbReference type="Gene3D" id="3.30.559.10">
    <property type="entry name" value="Chloramphenicol acetyltransferase-like domain"/>
    <property type="match status" value="1"/>
</dbReference>
<evidence type="ECO:0000313" key="2">
    <source>
        <dbReference type="Proteomes" id="UP001161757"/>
    </source>
</evidence>
<comment type="caution">
    <text evidence="1">The sequence shown here is derived from an EMBL/GenBank/DDBJ whole genome shotgun (WGS) entry which is preliminary data.</text>
</comment>
<dbReference type="EMBL" id="JAJGCB010000003">
    <property type="protein sequence ID" value="KAJ8993873.1"/>
    <property type="molecule type" value="Genomic_DNA"/>
</dbReference>
<name>A0AAN6EYY4_EXODE</name>
<proteinExistence type="predicted"/>
<gene>
    <name evidence="1" type="ORF">HRR80_002376</name>
</gene>
<evidence type="ECO:0008006" key="3">
    <source>
        <dbReference type="Google" id="ProtNLM"/>
    </source>
</evidence>
<protein>
    <recommendedName>
        <fullName evidence="3">Alcohol acetyltransferase</fullName>
    </recommendedName>
</protein>
<accession>A0AAN6EYY4</accession>
<sequence>MTTRTTTEWLQSYATSRHDWHHRSKNGQSVYYRRGGIVEGLFNVDGTDFEGRADVATEFFVELRTTLNLDDLKNRILLVWSIFRQKHVLLASKALKTIDLEPDDSEQDLEDYFFLFEPSPHPERMVKEAKEHLDFVQDHYPDVDEDEFFKHALNTGRCIDASKALSRLYVMPIKPSIQGVQNLHFICIAAHEITDGLTVMRWLSSFIDLFNMSAQELAREAESLCSQSPVPRLPPAQETLYPPIKGSAARQRWFWLLTRILRHTRKPPPASFQNPLRRRVALGSRIAMEPKYPEFLNYSRVPPLNTFAVRAVLGPAPTRRLFKICREAGISIGSGCFALVAVVMMLMEELRDPHVAHHNRLPFVGSFPVNPRPFLTGKSLVGKEDSLMLAFSDGVTLPFLSSDLDLEGRLRLLGKQADRQLRRYQKRPRSLTEEVNLGSRSPTQLLPMLYLDTMERLQGKTRASRKRQWDIQGAYPAKSSGSMATCGISSIGARHTIIPVGKYDTRRIPENKDMVADFRNSESNVRARDGEFLVGVVGDNGQLRFNVSYDACAIDPLLADEWKRILETLLEPGRPLKL</sequence>
<evidence type="ECO:0000313" key="1">
    <source>
        <dbReference type="EMBL" id="KAJ8993873.1"/>
    </source>
</evidence>
<reference evidence="1" key="1">
    <citation type="submission" date="2023-01" db="EMBL/GenBank/DDBJ databases">
        <title>Exophiala dermititidis isolated from Cystic Fibrosis Patient.</title>
        <authorList>
            <person name="Kurbessoian T."/>
            <person name="Crocker A."/>
            <person name="Murante D."/>
            <person name="Hogan D.A."/>
            <person name="Stajich J.E."/>
        </authorList>
    </citation>
    <scope>NUCLEOTIDE SEQUENCE</scope>
    <source>
        <strain evidence="1">Ex8</strain>
    </source>
</reference>